<keyword evidence="1" id="KW-0812">Transmembrane</keyword>
<feature type="transmembrane region" description="Helical" evidence="1">
    <location>
        <begin position="44"/>
        <end position="63"/>
    </location>
</feature>
<reference evidence="2" key="1">
    <citation type="journal article" date="2014" name="Genome Biol. Evol.">
        <title>Pangenome evidence for extensive interdomain horizontal transfer affecting lineage core and shell genes in uncultured planktonic thaumarchaeota and euryarchaeota.</title>
        <authorList>
            <person name="Deschamps P."/>
            <person name="Zivanovic Y."/>
            <person name="Moreira D."/>
            <person name="Rodriguez-Valera F."/>
            <person name="Lopez-Garcia P."/>
        </authorList>
    </citation>
    <scope>NUCLEOTIDE SEQUENCE</scope>
</reference>
<organism evidence="2">
    <name type="scientific">uncultured marine thaumarchaeote KM3_46_G10</name>
    <dbReference type="NCBI Taxonomy" id="1456161"/>
    <lineage>
        <taxon>Archaea</taxon>
        <taxon>Nitrososphaerota</taxon>
        <taxon>environmental samples</taxon>
    </lineage>
</organism>
<accession>A0A075H801</accession>
<keyword evidence="1" id="KW-0472">Membrane</keyword>
<protein>
    <submittedName>
        <fullName evidence="2">Uncharacterized protein</fullName>
    </submittedName>
</protein>
<feature type="transmembrane region" description="Helical" evidence="1">
    <location>
        <begin position="7"/>
        <end position="32"/>
    </location>
</feature>
<dbReference type="EMBL" id="KF900895">
    <property type="protein sequence ID" value="AIF10567.1"/>
    <property type="molecule type" value="Genomic_DNA"/>
</dbReference>
<dbReference type="AlphaFoldDB" id="A0A075H801"/>
<proteinExistence type="predicted"/>
<sequence length="76" mass="8562">MNLSIFSFIFAMWVLIIIGGGLMVLFIGPLSFSGYGELNPLINSGVKVLIAMILIFIWVFALLKIKNWIFRKIANL</sequence>
<keyword evidence="1" id="KW-1133">Transmembrane helix</keyword>
<evidence type="ECO:0000313" key="2">
    <source>
        <dbReference type="EMBL" id="AIF10567.1"/>
    </source>
</evidence>
<evidence type="ECO:0000256" key="1">
    <source>
        <dbReference type="SAM" id="Phobius"/>
    </source>
</evidence>
<name>A0A075H801_9ARCH</name>